<protein>
    <submittedName>
        <fullName evidence="3">Uncharacterized protein</fullName>
    </submittedName>
</protein>
<evidence type="ECO:0000313" key="2">
    <source>
        <dbReference type="EMBL" id="KAF7486462.1"/>
    </source>
</evidence>
<feature type="region of interest" description="Disordered" evidence="1">
    <location>
        <begin position="67"/>
        <end position="92"/>
    </location>
</feature>
<sequence>MSGAPSLQLLRPRQAEPRRASPRASKPRGAEPVEFGSVCLTPDPAGGAGHLLLPLHEAPSPAAWNLRSAQLPPPALGADPWDSGSPHSRSPGFVPAMEGAWLLCDHWPQTRT</sequence>
<dbReference type="EMBL" id="WJEC01000041">
    <property type="protein sequence ID" value="KAF7486462.1"/>
    <property type="molecule type" value="Genomic_DNA"/>
</dbReference>
<feature type="region of interest" description="Disordered" evidence="1">
    <location>
        <begin position="1"/>
        <end position="41"/>
    </location>
</feature>
<dbReference type="Proteomes" id="UP000662637">
    <property type="component" value="Unassembled WGS sequence"/>
</dbReference>
<keyword evidence="4" id="KW-1185">Reference proteome</keyword>
<dbReference type="AlphaFoldDB" id="A0A5E4AMN0"/>
<gene>
    <name evidence="2" type="ORF">GHT09_001479</name>
    <name evidence="3" type="ORF">MONAX_5E010359</name>
</gene>
<evidence type="ECO:0000313" key="3">
    <source>
        <dbReference type="EMBL" id="VTJ58578.1"/>
    </source>
</evidence>
<name>A0A5E4AMN0_MARMO</name>
<dbReference type="Proteomes" id="UP000335636">
    <property type="component" value="Unassembled WGS sequence"/>
</dbReference>
<organism evidence="3 4">
    <name type="scientific">Marmota monax</name>
    <name type="common">Woodchuck</name>
    <dbReference type="NCBI Taxonomy" id="9995"/>
    <lineage>
        <taxon>Eukaryota</taxon>
        <taxon>Metazoa</taxon>
        <taxon>Chordata</taxon>
        <taxon>Craniata</taxon>
        <taxon>Vertebrata</taxon>
        <taxon>Euteleostomi</taxon>
        <taxon>Mammalia</taxon>
        <taxon>Eutheria</taxon>
        <taxon>Euarchontoglires</taxon>
        <taxon>Glires</taxon>
        <taxon>Rodentia</taxon>
        <taxon>Sciuromorpha</taxon>
        <taxon>Sciuridae</taxon>
        <taxon>Xerinae</taxon>
        <taxon>Marmotini</taxon>
        <taxon>Marmota</taxon>
    </lineage>
</organism>
<evidence type="ECO:0000313" key="4">
    <source>
        <dbReference type="Proteomes" id="UP000335636"/>
    </source>
</evidence>
<proteinExistence type="predicted"/>
<dbReference type="EMBL" id="CABDUW010000103">
    <property type="protein sequence ID" value="VTJ58578.1"/>
    <property type="molecule type" value="Genomic_DNA"/>
</dbReference>
<reference evidence="2" key="2">
    <citation type="submission" date="2020-08" db="EMBL/GenBank/DDBJ databases">
        <authorList>
            <person name="Shumante A."/>
            <person name="Zimin A.V."/>
            <person name="Puiu D."/>
            <person name="Salzberg S.L."/>
        </authorList>
    </citation>
    <scope>NUCLEOTIDE SEQUENCE</scope>
    <source>
        <strain evidence="2">WC2-LM</strain>
        <tissue evidence="2">Liver</tissue>
    </source>
</reference>
<reference evidence="3 4" key="1">
    <citation type="submission" date="2019-04" db="EMBL/GenBank/DDBJ databases">
        <authorList>
            <person name="Alioto T."/>
            <person name="Alioto T."/>
        </authorList>
    </citation>
    <scope>NUCLEOTIDE SEQUENCE [LARGE SCALE GENOMIC DNA]</scope>
</reference>
<accession>A0A5E4AMN0</accession>
<evidence type="ECO:0000256" key="1">
    <source>
        <dbReference type="SAM" id="MobiDB-lite"/>
    </source>
</evidence>